<reference evidence="2" key="1">
    <citation type="submission" date="2016-05" db="EMBL/GenBank/DDBJ databases">
        <authorList>
            <person name="Lavstsen T."/>
            <person name="Jespersen J.S."/>
        </authorList>
    </citation>
    <scope>NUCLEOTIDE SEQUENCE</scope>
    <source>
        <tissue evidence="2">Brain</tissue>
    </source>
</reference>
<dbReference type="AlphaFoldDB" id="A0A1A8KZD4"/>
<feature type="non-terminal residue" evidence="2">
    <location>
        <position position="60"/>
    </location>
</feature>
<protein>
    <submittedName>
        <fullName evidence="2">Uncharacterized protein</fullName>
    </submittedName>
</protein>
<accession>A0A1A8KZD4</accession>
<gene>
    <name evidence="2" type="primary">CU459095.1</name>
</gene>
<feature type="region of interest" description="Disordered" evidence="1">
    <location>
        <begin position="38"/>
        <end position="60"/>
    </location>
</feature>
<proteinExistence type="predicted"/>
<evidence type="ECO:0000256" key="1">
    <source>
        <dbReference type="SAM" id="MobiDB-lite"/>
    </source>
</evidence>
<reference evidence="2" key="2">
    <citation type="submission" date="2016-06" db="EMBL/GenBank/DDBJ databases">
        <title>The genome of a short-lived fish provides insights into sex chromosome evolution and the genetic control of aging.</title>
        <authorList>
            <person name="Reichwald K."/>
            <person name="Felder M."/>
            <person name="Petzold A."/>
            <person name="Koch P."/>
            <person name="Groth M."/>
            <person name="Platzer M."/>
        </authorList>
    </citation>
    <scope>NUCLEOTIDE SEQUENCE</scope>
    <source>
        <tissue evidence="2">Brain</tissue>
    </source>
</reference>
<feature type="non-terminal residue" evidence="2">
    <location>
        <position position="1"/>
    </location>
</feature>
<dbReference type="EMBL" id="HAEF01000370">
    <property type="protein sequence ID" value="SBR37752.1"/>
    <property type="molecule type" value="Transcribed_RNA"/>
</dbReference>
<evidence type="ECO:0000313" key="2">
    <source>
        <dbReference type="EMBL" id="SBR37752.1"/>
    </source>
</evidence>
<sequence>ATRRSAKLHILSCAEVSTPLIFPSLSCVFQEREAPAAAHCQSAGPAMRGGGGEHNSTTTD</sequence>
<name>A0A1A8KZD4_9TELE</name>
<organism evidence="2">
    <name type="scientific">Nothobranchius pienaari</name>
    <dbReference type="NCBI Taxonomy" id="704102"/>
    <lineage>
        <taxon>Eukaryota</taxon>
        <taxon>Metazoa</taxon>
        <taxon>Chordata</taxon>
        <taxon>Craniata</taxon>
        <taxon>Vertebrata</taxon>
        <taxon>Euteleostomi</taxon>
        <taxon>Actinopterygii</taxon>
        <taxon>Neopterygii</taxon>
        <taxon>Teleostei</taxon>
        <taxon>Neoteleostei</taxon>
        <taxon>Acanthomorphata</taxon>
        <taxon>Ovalentaria</taxon>
        <taxon>Atherinomorphae</taxon>
        <taxon>Cyprinodontiformes</taxon>
        <taxon>Nothobranchiidae</taxon>
        <taxon>Nothobranchius</taxon>
    </lineage>
</organism>